<proteinExistence type="predicted"/>
<dbReference type="EMBL" id="JBHLVO010000001">
    <property type="protein sequence ID" value="MFC0269980.1"/>
    <property type="molecule type" value="Genomic_DNA"/>
</dbReference>
<dbReference type="NCBIfam" id="NF041013">
    <property type="entry name" value="T4P_ComGE"/>
    <property type="match status" value="1"/>
</dbReference>
<evidence type="ECO:0000313" key="3">
    <source>
        <dbReference type="Proteomes" id="UP001589854"/>
    </source>
</evidence>
<sequence length="109" mass="12664">MLNNCKGFSMAESLTALSVWLLIVSFLVPQMVLLVEKRQNVKQSTIAYKILHEETQKVFFDKKTKLNTVVKENGTTYNLVWKGETSYTKACISWENHYNQTKEQCFFTS</sequence>
<keyword evidence="1" id="KW-0812">Transmembrane</keyword>
<dbReference type="InterPro" id="IPR053468">
    <property type="entry name" value="ComGE-like"/>
</dbReference>
<dbReference type="Proteomes" id="UP001589854">
    <property type="component" value="Unassembled WGS sequence"/>
</dbReference>
<feature type="transmembrane region" description="Helical" evidence="1">
    <location>
        <begin position="17"/>
        <end position="35"/>
    </location>
</feature>
<organism evidence="2 3">
    <name type="scientific">Metabacillus herbersteinensis</name>
    <dbReference type="NCBI Taxonomy" id="283816"/>
    <lineage>
        <taxon>Bacteria</taxon>
        <taxon>Bacillati</taxon>
        <taxon>Bacillota</taxon>
        <taxon>Bacilli</taxon>
        <taxon>Bacillales</taxon>
        <taxon>Bacillaceae</taxon>
        <taxon>Metabacillus</taxon>
    </lineage>
</organism>
<keyword evidence="1" id="KW-1133">Transmembrane helix</keyword>
<keyword evidence="3" id="KW-1185">Reference proteome</keyword>
<keyword evidence="1" id="KW-0472">Membrane</keyword>
<name>A0ABV6G8Y2_9BACI</name>
<evidence type="ECO:0000256" key="1">
    <source>
        <dbReference type="SAM" id="Phobius"/>
    </source>
</evidence>
<comment type="caution">
    <text evidence="2">The sequence shown here is derived from an EMBL/GenBank/DDBJ whole genome shotgun (WGS) entry which is preliminary data.</text>
</comment>
<evidence type="ECO:0000313" key="2">
    <source>
        <dbReference type="EMBL" id="MFC0269980.1"/>
    </source>
</evidence>
<gene>
    <name evidence="2" type="primary">comGE</name>
    <name evidence="2" type="ORF">ACFFIX_00715</name>
</gene>
<protein>
    <submittedName>
        <fullName evidence="2">Competence type IV pilus minor pilin ComGE</fullName>
    </submittedName>
</protein>
<reference evidence="2 3" key="1">
    <citation type="submission" date="2024-09" db="EMBL/GenBank/DDBJ databases">
        <authorList>
            <person name="Sun Q."/>
            <person name="Mori K."/>
        </authorList>
    </citation>
    <scope>NUCLEOTIDE SEQUENCE [LARGE SCALE GENOMIC DNA]</scope>
    <source>
        <strain evidence="2 3">CCM 7228</strain>
    </source>
</reference>
<accession>A0ABV6G8Y2</accession>